<keyword evidence="1" id="KW-0472">Membrane</keyword>
<dbReference type="EMBL" id="AJIL01000025">
    <property type="protein sequence ID" value="KNF02222.1"/>
    <property type="molecule type" value="Genomic_DNA"/>
</dbReference>
<gene>
    <name evidence="2" type="ORF">PSTG_04721</name>
</gene>
<feature type="transmembrane region" description="Helical" evidence="1">
    <location>
        <begin position="59"/>
        <end position="85"/>
    </location>
</feature>
<comment type="caution">
    <text evidence="2">The sequence shown here is derived from an EMBL/GenBank/DDBJ whole genome shotgun (WGS) entry which is preliminary data.</text>
</comment>
<organism evidence="2 3">
    <name type="scientific">Puccinia striiformis f. sp. tritici PST-78</name>
    <dbReference type="NCBI Taxonomy" id="1165861"/>
    <lineage>
        <taxon>Eukaryota</taxon>
        <taxon>Fungi</taxon>
        <taxon>Dikarya</taxon>
        <taxon>Basidiomycota</taxon>
        <taxon>Pucciniomycotina</taxon>
        <taxon>Pucciniomycetes</taxon>
        <taxon>Pucciniales</taxon>
        <taxon>Pucciniaceae</taxon>
        <taxon>Puccinia</taxon>
    </lineage>
</organism>
<dbReference type="AlphaFoldDB" id="A0A0L0VSN4"/>
<name>A0A0L0VSN4_9BASI</name>
<evidence type="ECO:0000313" key="3">
    <source>
        <dbReference type="Proteomes" id="UP000054564"/>
    </source>
</evidence>
<keyword evidence="3" id="KW-1185">Reference proteome</keyword>
<evidence type="ECO:0000256" key="1">
    <source>
        <dbReference type="SAM" id="Phobius"/>
    </source>
</evidence>
<sequence>SRQDQHSQSSSPTHTCKLSATTAYKIYECGTFHLCPSMARMSQSTAALFLFSLKSANSATVHTALVAAILLIINHLSNISTTWFLKSQKDLHSLLRCPANKCLDNQAFPS</sequence>
<feature type="non-terminal residue" evidence="2">
    <location>
        <position position="1"/>
    </location>
</feature>
<proteinExistence type="predicted"/>
<dbReference type="Proteomes" id="UP000054564">
    <property type="component" value="Unassembled WGS sequence"/>
</dbReference>
<protein>
    <submittedName>
        <fullName evidence="2">Uncharacterized protein</fullName>
    </submittedName>
</protein>
<accession>A0A0L0VSN4</accession>
<keyword evidence="1" id="KW-1133">Transmembrane helix</keyword>
<evidence type="ECO:0000313" key="2">
    <source>
        <dbReference type="EMBL" id="KNF02222.1"/>
    </source>
</evidence>
<keyword evidence="1" id="KW-0812">Transmembrane</keyword>
<reference evidence="3" key="1">
    <citation type="submission" date="2014-03" db="EMBL/GenBank/DDBJ databases">
        <title>The Genome Sequence of Puccinia striiformis f. sp. tritici PST-78.</title>
        <authorList>
            <consortium name="The Broad Institute Genome Sequencing Platform"/>
            <person name="Cuomo C."/>
            <person name="Hulbert S."/>
            <person name="Chen X."/>
            <person name="Walker B."/>
            <person name="Young S.K."/>
            <person name="Zeng Q."/>
            <person name="Gargeya S."/>
            <person name="Fitzgerald M."/>
            <person name="Haas B."/>
            <person name="Abouelleil A."/>
            <person name="Alvarado L."/>
            <person name="Arachchi H.M."/>
            <person name="Berlin A.M."/>
            <person name="Chapman S.B."/>
            <person name="Goldberg J."/>
            <person name="Griggs A."/>
            <person name="Gujja S."/>
            <person name="Hansen M."/>
            <person name="Howarth C."/>
            <person name="Imamovic A."/>
            <person name="Larimer J."/>
            <person name="McCowan C."/>
            <person name="Montmayeur A."/>
            <person name="Murphy C."/>
            <person name="Neiman D."/>
            <person name="Pearson M."/>
            <person name="Priest M."/>
            <person name="Roberts A."/>
            <person name="Saif S."/>
            <person name="Shea T."/>
            <person name="Sisk P."/>
            <person name="Sykes S."/>
            <person name="Wortman J."/>
            <person name="Nusbaum C."/>
            <person name="Birren B."/>
        </authorList>
    </citation>
    <scope>NUCLEOTIDE SEQUENCE [LARGE SCALE GENOMIC DNA]</scope>
    <source>
        <strain evidence="3">race PST-78</strain>
    </source>
</reference>